<keyword evidence="4" id="KW-0812">Transmembrane</keyword>
<evidence type="ECO:0000256" key="3">
    <source>
        <dbReference type="SAM" id="MobiDB-lite"/>
    </source>
</evidence>
<evidence type="ECO:0000256" key="1">
    <source>
        <dbReference type="ARBA" id="ARBA00004370"/>
    </source>
</evidence>
<dbReference type="RefSeq" id="WP_086537614.1">
    <property type="nucleotide sequence ID" value="NZ_NGFO01000042.1"/>
</dbReference>
<feature type="compositionally biased region" description="Low complexity" evidence="3">
    <location>
        <begin position="1"/>
        <end position="14"/>
    </location>
</feature>
<gene>
    <name evidence="5" type="ORF">CA982_23835</name>
</gene>
<feature type="region of interest" description="Disordered" evidence="3">
    <location>
        <begin position="1"/>
        <end position="156"/>
    </location>
</feature>
<evidence type="ECO:0000256" key="4">
    <source>
        <dbReference type="SAM" id="Phobius"/>
    </source>
</evidence>
<feature type="compositionally biased region" description="Basic residues" evidence="3">
    <location>
        <begin position="36"/>
        <end position="57"/>
    </location>
</feature>
<dbReference type="STRING" id="417102.CA982_23835"/>
<evidence type="ECO:0000256" key="2">
    <source>
        <dbReference type="ARBA" id="ARBA00023136"/>
    </source>
</evidence>
<sequence length="321" mass="34428">MTPDGPGTTSPGRTSTERTGADRTGTERAGTGDRRNVKRPVRSAPIRRGRPAGKKPSTRAASTPALDVPAQTGGSTDESSARTDDVTPGTASSVSLTKPDDSPGAESGAGAEQLIAPDPSEVEKTVSYRERRRVRTAAATSPAQAPKGKRRIRYRGSGRRSPRTIVGVVVALVVIVVCAVASVVFALGIARQDRTDDLRAEYSAFASQVLVNLTSMSPDTVDQTLRSVQEDTSGKVKQEVENNIQQVAALVRDGKLETRSLILSSAVTKAEPDEGSVIMVFGWHQRSLDGEVPSQEKVFRWRVDMTRINGDLKMTDFEWVA</sequence>
<dbReference type="GO" id="GO:0016020">
    <property type="term" value="C:membrane"/>
    <property type="evidence" value="ECO:0007669"/>
    <property type="project" value="UniProtKB-SubCell"/>
</dbReference>
<evidence type="ECO:0000313" key="5">
    <source>
        <dbReference type="EMBL" id="OUC76058.1"/>
    </source>
</evidence>
<dbReference type="PANTHER" id="PTHR37042">
    <property type="entry name" value="OUTER MEMBRANE PROTEIN RV1973"/>
    <property type="match status" value="1"/>
</dbReference>
<reference evidence="5 6" key="1">
    <citation type="submission" date="2017-05" db="EMBL/GenBank/DDBJ databases">
        <title>Biotechnological potential of actinobacteria isolated from South African environments.</title>
        <authorList>
            <person name="Le Roes-Hill M."/>
            <person name="Prins A."/>
            <person name="Durrell K.A."/>
        </authorList>
    </citation>
    <scope>NUCLEOTIDE SEQUENCE [LARGE SCALE GENOMIC DNA]</scope>
    <source>
        <strain evidence="5">BS2</strain>
    </source>
</reference>
<keyword evidence="6" id="KW-1185">Reference proteome</keyword>
<proteinExistence type="predicted"/>
<dbReference type="EMBL" id="NGFO01000042">
    <property type="protein sequence ID" value="OUC76058.1"/>
    <property type="molecule type" value="Genomic_DNA"/>
</dbReference>
<protein>
    <recommendedName>
        <fullName evidence="7">Mammalian cell entry protein</fullName>
    </recommendedName>
</protein>
<dbReference type="OrthoDB" id="4578858at2"/>
<feature type="transmembrane region" description="Helical" evidence="4">
    <location>
        <begin position="165"/>
        <end position="190"/>
    </location>
</feature>
<keyword evidence="2 4" id="KW-0472">Membrane</keyword>
<dbReference type="PANTHER" id="PTHR37042:SF4">
    <property type="entry name" value="OUTER MEMBRANE PROTEIN RV1973"/>
    <property type="match status" value="1"/>
</dbReference>
<comment type="subcellular location">
    <subcellularLocation>
        <location evidence="1">Membrane</location>
    </subcellularLocation>
</comment>
<feature type="compositionally biased region" description="Basic residues" evidence="3">
    <location>
        <begin position="147"/>
        <end position="156"/>
    </location>
</feature>
<evidence type="ECO:0008006" key="7">
    <source>
        <dbReference type="Google" id="ProtNLM"/>
    </source>
</evidence>
<dbReference type="Proteomes" id="UP000194632">
    <property type="component" value="Unassembled WGS sequence"/>
</dbReference>
<comment type="caution">
    <text evidence="5">The sequence shown here is derived from an EMBL/GenBank/DDBJ whole genome shotgun (WGS) entry which is preliminary data.</text>
</comment>
<feature type="compositionally biased region" description="Basic and acidic residues" evidence="3">
    <location>
        <begin position="15"/>
        <end position="35"/>
    </location>
</feature>
<keyword evidence="4" id="KW-1133">Transmembrane helix</keyword>
<accession>A0A2C9ZI30</accession>
<evidence type="ECO:0000313" key="6">
    <source>
        <dbReference type="Proteomes" id="UP000194632"/>
    </source>
</evidence>
<dbReference type="AlphaFoldDB" id="A0A2C9ZI30"/>
<name>A0A2C9ZI30_9ACTN</name>
<organism evidence="5 6">
    <name type="scientific">Gordonia lacunae</name>
    <dbReference type="NCBI Taxonomy" id="417102"/>
    <lineage>
        <taxon>Bacteria</taxon>
        <taxon>Bacillati</taxon>
        <taxon>Actinomycetota</taxon>
        <taxon>Actinomycetes</taxon>
        <taxon>Mycobacteriales</taxon>
        <taxon>Gordoniaceae</taxon>
        <taxon>Gordonia</taxon>
    </lineage>
</organism>